<gene>
    <name evidence="2" type="ORF">HAX54_015851</name>
</gene>
<dbReference type="EMBL" id="JACEIK010201460">
    <property type="protein sequence ID" value="MCE5167673.1"/>
    <property type="molecule type" value="Genomic_DNA"/>
</dbReference>
<accession>A0ABS8Y7P9</accession>
<dbReference type="Proteomes" id="UP000823775">
    <property type="component" value="Unassembled WGS sequence"/>
</dbReference>
<keyword evidence="3" id="KW-1185">Reference proteome</keyword>
<organism evidence="2 3">
    <name type="scientific">Datura stramonium</name>
    <name type="common">Jimsonweed</name>
    <name type="synonym">Common thornapple</name>
    <dbReference type="NCBI Taxonomy" id="4076"/>
    <lineage>
        <taxon>Eukaryota</taxon>
        <taxon>Viridiplantae</taxon>
        <taxon>Streptophyta</taxon>
        <taxon>Embryophyta</taxon>
        <taxon>Tracheophyta</taxon>
        <taxon>Spermatophyta</taxon>
        <taxon>Magnoliopsida</taxon>
        <taxon>eudicotyledons</taxon>
        <taxon>Gunneridae</taxon>
        <taxon>Pentapetalae</taxon>
        <taxon>asterids</taxon>
        <taxon>lamiids</taxon>
        <taxon>Solanales</taxon>
        <taxon>Solanaceae</taxon>
        <taxon>Solanoideae</taxon>
        <taxon>Datureae</taxon>
        <taxon>Datura</taxon>
    </lineage>
</organism>
<proteinExistence type="predicted"/>
<comment type="caution">
    <text evidence="2">The sequence shown here is derived from an EMBL/GenBank/DDBJ whole genome shotgun (WGS) entry which is preliminary data.</text>
</comment>
<evidence type="ECO:0000313" key="3">
    <source>
        <dbReference type="Proteomes" id="UP000823775"/>
    </source>
</evidence>
<sequence length="57" mass="5843">MAKKRASSSASRSKAPVGWGAGNGTTLGGSRVGAHQIRDQTRARANPQLEIVNGGQP</sequence>
<feature type="region of interest" description="Disordered" evidence="1">
    <location>
        <begin position="1"/>
        <end position="57"/>
    </location>
</feature>
<name>A0ABS8Y7P9_DATST</name>
<evidence type="ECO:0000313" key="2">
    <source>
        <dbReference type="EMBL" id="MCE5167673.1"/>
    </source>
</evidence>
<protein>
    <submittedName>
        <fullName evidence="2">Uncharacterized protein</fullName>
    </submittedName>
</protein>
<evidence type="ECO:0000256" key="1">
    <source>
        <dbReference type="SAM" id="MobiDB-lite"/>
    </source>
</evidence>
<feature type="compositionally biased region" description="Gly residues" evidence="1">
    <location>
        <begin position="19"/>
        <end position="31"/>
    </location>
</feature>
<reference evidence="2 3" key="1">
    <citation type="journal article" date="2021" name="BMC Genomics">
        <title>Datura genome reveals duplications of psychoactive alkaloid biosynthetic genes and high mutation rate following tissue culture.</title>
        <authorList>
            <person name="Rajewski A."/>
            <person name="Carter-House D."/>
            <person name="Stajich J."/>
            <person name="Litt A."/>
        </authorList>
    </citation>
    <scope>NUCLEOTIDE SEQUENCE [LARGE SCALE GENOMIC DNA]</scope>
    <source>
        <strain evidence="2">AR-01</strain>
    </source>
</reference>